<dbReference type="AlphaFoldDB" id="A0A8J1Y836"/>
<dbReference type="Pfam" id="PF00024">
    <property type="entry name" value="PAN_1"/>
    <property type="match status" value="1"/>
</dbReference>
<evidence type="ECO:0000313" key="2">
    <source>
        <dbReference type="Proteomes" id="UP000749559"/>
    </source>
</evidence>
<gene>
    <name evidence="1" type="ORF">OFUS_LOCUS6964</name>
</gene>
<dbReference type="Gene3D" id="2.60.120.260">
    <property type="entry name" value="Galactose-binding domain-like"/>
    <property type="match status" value="2"/>
</dbReference>
<dbReference type="InterPro" id="IPR016186">
    <property type="entry name" value="C-type_lectin-like/link_sf"/>
</dbReference>
<sequence>MADFSQTPVTFKSISGWVPNTLDTYHFIQADLGQLFVIRGVQTRGRGDTLDNSVLQYKLQYIDKMTCSFVDYEEPHGSAKIFAGNSEYPNNTVTHFLEFPFVRQCVRIRPTVYGGLGGLRFEVLGTEFENLDFYTIRDDSSGSDISNHRNVNREECAILCEQLEDCQGFIYDSDPLSIPCTLRNFDAMTTVGMPMYYKNEEPAPSNGFVDLGFQVCIPSSNDVVITNVLTYDECKQLCLDETSIVCWSVEYGMQGGSNSLNCQLSAQYSGTVTIMNPCEADVFYSERIPTYDYDPELYGILASAWNGIVTNSSWKCSGTFEEGWFEVDFDDSAWAAAVEVSTNKSTFIPDVTGKSWDNIAENAKGIWTNGMDDVVYCRLAISISDVPTDDFKVDVSNDVADPTSPDDSDWNLCQAKVGGFDFGRACHVAECEFGTIGQWIRISQEHGTLSLAEVKVNVRSSCSRSPRGCCVDSLPNGLESCECRNTDETSGLQCIPNQDVCDPGWVLFEDKCYKFPFADQILTDQVDAEEECQANEAHLVSILTPHEQDFLINHQSVVQCWGNEVQGTTGSNSEFYLPNTAFSSSSTRFQ</sequence>
<dbReference type="Pfam" id="PF00754">
    <property type="entry name" value="F5_F8_type_C"/>
    <property type="match status" value="1"/>
</dbReference>
<keyword evidence="2" id="KW-1185">Reference proteome</keyword>
<dbReference type="PROSITE" id="PS50022">
    <property type="entry name" value="FA58C_3"/>
    <property type="match status" value="1"/>
</dbReference>
<dbReference type="PANTHER" id="PTHR24543:SF325">
    <property type="entry name" value="F5_8 TYPE C DOMAIN-CONTAINING PROTEIN"/>
    <property type="match status" value="1"/>
</dbReference>
<organism evidence="1 2">
    <name type="scientific">Owenia fusiformis</name>
    <name type="common">Polychaete worm</name>
    <dbReference type="NCBI Taxonomy" id="6347"/>
    <lineage>
        <taxon>Eukaryota</taxon>
        <taxon>Metazoa</taxon>
        <taxon>Spiralia</taxon>
        <taxon>Lophotrochozoa</taxon>
        <taxon>Annelida</taxon>
        <taxon>Polychaeta</taxon>
        <taxon>Sedentaria</taxon>
        <taxon>Canalipalpata</taxon>
        <taxon>Sabellida</taxon>
        <taxon>Oweniida</taxon>
        <taxon>Oweniidae</taxon>
        <taxon>Owenia</taxon>
    </lineage>
</organism>
<dbReference type="Proteomes" id="UP000749559">
    <property type="component" value="Unassembled WGS sequence"/>
</dbReference>
<comment type="caution">
    <text evidence="1">The sequence shown here is derived from an EMBL/GenBank/DDBJ whole genome shotgun (WGS) entry which is preliminary data.</text>
</comment>
<proteinExistence type="predicted"/>
<dbReference type="InterPro" id="IPR008979">
    <property type="entry name" value="Galactose-bd-like_sf"/>
</dbReference>
<protein>
    <submittedName>
        <fullName evidence="1">Uncharacterized protein</fullName>
    </submittedName>
</protein>
<accession>A0A8J1Y836</accession>
<dbReference type="InterPro" id="IPR000421">
    <property type="entry name" value="FA58C"/>
</dbReference>
<dbReference type="InterPro" id="IPR016187">
    <property type="entry name" value="CTDL_fold"/>
</dbReference>
<dbReference type="PANTHER" id="PTHR24543">
    <property type="entry name" value="MULTICOPPER OXIDASE-RELATED"/>
    <property type="match status" value="1"/>
</dbReference>
<dbReference type="InterPro" id="IPR003609">
    <property type="entry name" value="Pan_app"/>
</dbReference>
<name>A0A8J1Y836_OWEFU</name>
<dbReference type="EMBL" id="CAIIXF020000003">
    <property type="protein sequence ID" value="CAH1780249.1"/>
    <property type="molecule type" value="Genomic_DNA"/>
</dbReference>
<feature type="non-terminal residue" evidence="1">
    <location>
        <position position="1"/>
    </location>
</feature>
<evidence type="ECO:0000313" key="1">
    <source>
        <dbReference type="EMBL" id="CAH1780249.1"/>
    </source>
</evidence>
<dbReference type="SUPFAM" id="SSF56436">
    <property type="entry name" value="C-type lectin-like"/>
    <property type="match status" value="1"/>
</dbReference>
<reference evidence="1" key="1">
    <citation type="submission" date="2022-03" db="EMBL/GenBank/DDBJ databases">
        <authorList>
            <person name="Martin C."/>
        </authorList>
    </citation>
    <scope>NUCLEOTIDE SEQUENCE</scope>
</reference>
<dbReference type="SUPFAM" id="SSF57414">
    <property type="entry name" value="Hairpin loop containing domain-like"/>
    <property type="match status" value="1"/>
</dbReference>
<dbReference type="Gene3D" id="3.10.100.10">
    <property type="entry name" value="Mannose-Binding Protein A, subunit A"/>
    <property type="match status" value="1"/>
</dbReference>
<dbReference type="SUPFAM" id="SSF49785">
    <property type="entry name" value="Galactose-binding domain-like"/>
    <property type="match status" value="1"/>
</dbReference>